<dbReference type="PANTHER" id="PTHR38048">
    <property type="entry name" value="EXPRESSED PROTEIN"/>
    <property type="match status" value="1"/>
</dbReference>
<feature type="region of interest" description="Disordered" evidence="1">
    <location>
        <begin position="55"/>
        <end position="98"/>
    </location>
</feature>
<evidence type="ECO:0000313" key="4">
    <source>
        <dbReference type="Proteomes" id="UP000196228"/>
    </source>
</evidence>
<sequence length="220" mass="24235">MEAPNPEGEPCTHGPFPRSSPVSEGEKTRLVAWYDEMRAVHGRLRRALALVRQAAAEVDEPPGFPRRPDPPRAARPGAGTRGAAHDRPARDRVARRAGPDTAPLADLLVWCRGFCTALTRHHTAEDAVLFPELERRHPDLADVLRRLRQDHGMIAYLVADLEHALDRAADPEASRDAVGRHLDGVGAIMESHFRYEERALGEVLAALDLEASRDDVLGPL</sequence>
<name>A0A1Y0HWF6_CELCE</name>
<proteinExistence type="predicted"/>
<feature type="compositionally biased region" description="Basic and acidic residues" evidence="1">
    <location>
        <begin position="83"/>
        <end position="98"/>
    </location>
</feature>
<feature type="region of interest" description="Disordered" evidence="1">
    <location>
        <begin position="1"/>
        <end position="25"/>
    </location>
</feature>
<dbReference type="PANTHER" id="PTHR38048:SF2">
    <property type="entry name" value="HEMERYTHRIN-LIKE DOMAIN-CONTAINING PROTEIN"/>
    <property type="match status" value="1"/>
</dbReference>
<dbReference type="KEGG" id="cceu:CBR64_14480"/>
<reference evidence="3 4" key="1">
    <citation type="submission" date="2017-05" db="EMBL/GenBank/DDBJ databases">
        <authorList>
            <person name="Song R."/>
            <person name="Chenine A.L."/>
            <person name="Ruprecht R.M."/>
        </authorList>
    </citation>
    <scope>NUCLEOTIDE SEQUENCE [LARGE SCALE GENOMIC DNA]</scope>
    <source>
        <strain evidence="3 4">PSBB019</strain>
    </source>
</reference>
<dbReference type="EMBL" id="CP021383">
    <property type="protein sequence ID" value="ARU52481.1"/>
    <property type="molecule type" value="Genomic_DNA"/>
</dbReference>
<evidence type="ECO:0000313" key="3">
    <source>
        <dbReference type="EMBL" id="ARU52481.1"/>
    </source>
</evidence>
<gene>
    <name evidence="3" type="ORF">CBR64_14480</name>
</gene>
<protein>
    <recommendedName>
        <fullName evidence="2">Hemerythrin-like domain-containing protein</fullName>
    </recommendedName>
</protein>
<dbReference type="AlphaFoldDB" id="A0A1Y0HWF6"/>
<dbReference type="Gene3D" id="1.20.120.520">
    <property type="entry name" value="nmb1532 protein domain like"/>
    <property type="match status" value="1"/>
</dbReference>
<feature type="domain" description="Hemerythrin-like" evidence="2">
    <location>
        <begin position="99"/>
        <end position="201"/>
    </location>
</feature>
<dbReference type="InterPro" id="IPR053206">
    <property type="entry name" value="Dimeric_xanthone_biosynth"/>
</dbReference>
<organism evidence="3 4">
    <name type="scientific">Cellulosimicrobium cellulans</name>
    <name type="common">Arthrobacter luteus</name>
    <dbReference type="NCBI Taxonomy" id="1710"/>
    <lineage>
        <taxon>Bacteria</taxon>
        <taxon>Bacillati</taxon>
        <taxon>Actinomycetota</taxon>
        <taxon>Actinomycetes</taxon>
        <taxon>Micrococcales</taxon>
        <taxon>Promicromonosporaceae</taxon>
        <taxon>Cellulosimicrobium</taxon>
    </lineage>
</organism>
<evidence type="ECO:0000256" key="1">
    <source>
        <dbReference type="SAM" id="MobiDB-lite"/>
    </source>
</evidence>
<dbReference type="Proteomes" id="UP000196228">
    <property type="component" value="Chromosome"/>
</dbReference>
<accession>A0A1Y0HWF6</accession>
<dbReference type="InterPro" id="IPR012312">
    <property type="entry name" value="Hemerythrin-like"/>
</dbReference>
<evidence type="ECO:0000259" key="2">
    <source>
        <dbReference type="Pfam" id="PF01814"/>
    </source>
</evidence>
<dbReference type="Pfam" id="PF01814">
    <property type="entry name" value="Hemerythrin"/>
    <property type="match status" value="1"/>
</dbReference>